<evidence type="ECO:0000256" key="1">
    <source>
        <dbReference type="ARBA" id="ARBA00004751"/>
    </source>
</evidence>
<name>A0A261VFH7_9BORD</name>
<proteinExistence type="inferred from homology"/>
<dbReference type="GO" id="GO:0036440">
    <property type="term" value="F:citrate synthase activity"/>
    <property type="evidence" value="ECO:0007669"/>
    <property type="project" value="UniProtKB-EC"/>
</dbReference>
<dbReference type="Gene3D" id="1.10.230.10">
    <property type="entry name" value="Cytochrome P450-Terp, domain 2"/>
    <property type="match status" value="1"/>
</dbReference>
<evidence type="ECO:0000313" key="5">
    <source>
        <dbReference type="EMBL" id="OZI72531.1"/>
    </source>
</evidence>
<gene>
    <name evidence="5" type="ORF">CAL24_19760</name>
</gene>
<dbReference type="SUPFAM" id="SSF48256">
    <property type="entry name" value="Citrate synthase"/>
    <property type="match status" value="1"/>
</dbReference>
<keyword evidence="6" id="KW-1185">Reference proteome</keyword>
<dbReference type="EC" id="2.3.3.16" evidence="3"/>
<dbReference type="EMBL" id="NEVT01000008">
    <property type="protein sequence ID" value="OZI72531.1"/>
    <property type="molecule type" value="Genomic_DNA"/>
</dbReference>
<dbReference type="Proteomes" id="UP000215633">
    <property type="component" value="Unassembled WGS sequence"/>
</dbReference>
<reference evidence="6" key="1">
    <citation type="submission" date="2017-05" db="EMBL/GenBank/DDBJ databases">
        <title>Complete and WGS of Bordetella genogroups.</title>
        <authorList>
            <person name="Spilker T."/>
            <person name="Lipuma J."/>
        </authorList>
    </citation>
    <scope>NUCLEOTIDE SEQUENCE [LARGE SCALE GENOMIC DNA]</scope>
    <source>
        <strain evidence="6">AU8256</strain>
    </source>
</reference>
<dbReference type="NCBIfam" id="NF004868">
    <property type="entry name" value="PRK06224.1-5"/>
    <property type="match status" value="1"/>
</dbReference>
<evidence type="ECO:0000313" key="6">
    <source>
        <dbReference type="Proteomes" id="UP000215633"/>
    </source>
</evidence>
<comment type="pathway">
    <text evidence="1">Carbohydrate metabolism; tricarboxylic acid cycle; isocitrate from oxaloacetate: step 1/2.</text>
</comment>
<evidence type="ECO:0000256" key="4">
    <source>
        <dbReference type="ARBA" id="ARBA00022679"/>
    </source>
</evidence>
<dbReference type="GO" id="GO:0006099">
    <property type="term" value="P:tricarboxylic acid cycle"/>
    <property type="evidence" value="ECO:0007669"/>
    <property type="project" value="UniProtKB-UniPathway"/>
</dbReference>
<sequence length="255" mass="27269">MTLRTSIGYATTEDIFVRGKNLSTDIIPNADFVDMACLCILGHYPEPRFKRMMNVILVTSCDHGFTPISMAARLTYLGAPESLQGAVAAGLLGAGDRYLGVTQNVAQMLTEETHGLAADSPAGQFRDRARDLLTRYTAQKRKIAGVGHPIHVDGDPRVGALRTVSQENGYYGKCWHLLDAIADVHQAEFGKFLPINGAGAMGAIAADMGLDPKAARGLALVGRTAGLIAHIIEEAGAPTAPQMWKLVLQAEQCEP</sequence>
<dbReference type="UniPathway" id="UPA00223">
    <property type="reaction ID" value="UER00717"/>
</dbReference>
<dbReference type="AlphaFoldDB" id="A0A261VFH7"/>
<dbReference type="GO" id="GO:0016829">
    <property type="term" value="F:lyase activity"/>
    <property type="evidence" value="ECO:0007669"/>
    <property type="project" value="UniProtKB-KW"/>
</dbReference>
<dbReference type="PANTHER" id="PTHR11739">
    <property type="entry name" value="CITRATE SYNTHASE"/>
    <property type="match status" value="1"/>
</dbReference>
<comment type="similarity">
    <text evidence="2">Belongs to the citrate synthase family.</text>
</comment>
<comment type="caution">
    <text evidence="5">The sequence shown here is derived from an EMBL/GenBank/DDBJ whole genome shotgun (WGS) entry which is preliminary data.</text>
</comment>
<dbReference type="InterPro" id="IPR016143">
    <property type="entry name" value="Citrate_synth-like_sm_a-sub"/>
</dbReference>
<dbReference type="CDD" id="cd06100">
    <property type="entry name" value="CCL_ACL-C"/>
    <property type="match status" value="1"/>
</dbReference>
<dbReference type="PANTHER" id="PTHR11739:SF4">
    <property type="entry name" value="CITRATE SYNTHASE, PEROXISOMAL"/>
    <property type="match status" value="1"/>
</dbReference>
<dbReference type="Pfam" id="PF00285">
    <property type="entry name" value="Citrate_synt"/>
    <property type="match status" value="1"/>
</dbReference>
<dbReference type="GO" id="GO:0005975">
    <property type="term" value="P:carbohydrate metabolic process"/>
    <property type="evidence" value="ECO:0007669"/>
    <property type="project" value="TreeGrafter"/>
</dbReference>
<keyword evidence="5" id="KW-0456">Lyase</keyword>
<dbReference type="GO" id="GO:0005829">
    <property type="term" value="C:cytosol"/>
    <property type="evidence" value="ECO:0007669"/>
    <property type="project" value="TreeGrafter"/>
</dbReference>
<dbReference type="InterPro" id="IPR002020">
    <property type="entry name" value="Citrate_synthase"/>
</dbReference>
<dbReference type="InterPro" id="IPR016142">
    <property type="entry name" value="Citrate_synth-like_lrg_a-sub"/>
</dbReference>
<evidence type="ECO:0000256" key="2">
    <source>
        <dbReference type="ARBA" id="ARBA00010566"/>
    </source>
</evidence>
<accession>A0A261VFH7</accession>
<protein>
    <recommendedName>
        <fullName evidence="3">citrate synthase (unknown stereospecificity)</fullName>
        <ecNumber evidence="3">2.3.3.16</ecNumber>
    </recommendedName>
</protein>
<dbReference type="InterPro" id="IPR036969">
    <property type="entry name" value="Citrate_synthase_sf"/>
</dbReference>
<keyword evidence="4" id="KW-0808">Transferase</keyword>
<organism evidence="5 6">
    <name type="scientific">Bordetella genomosp. 2</name>
    <dbReference type="NCBI Taxonomy" id="1983456"/>
    <lineage>
        <taxon>Bacteria</taxon>
        <taxon>Pseudomonadati</taxon>
        <taxon>Pseudomonadota</taxon>
        <taxon>Betaproteobacteria</taxon>
        <taxon>Burkholderiales</taxon>
        <taxon>Alcaligenaceae</taxon>
        <taxon>Bordetella</taxon>
    </lineage>
</organism>
<dbReference type="Gene3D" id="1.10.580.10">
    <property type="entry name" value="Citrate Synthase, domain 1"/>
    <property type="match status" value="1"/>
</dbReference>
<dbReference type="RefSeq" id="WP_094807685.1">
    <property type="nucleotide sequence ID" value="NZ_NEVT01000008.1"/>
</dbReference>
<evidence type="ECO:0000256" key="3">
    <source>
        <dbReference type="ARBA" id="ARBA00012972"/>
    </source>
</evidence>